<gene>
    <name evidence="1" type="ORF">KJ970_10735</name>
</gene>
<sequence length="362" mass="38704">MISFKPIYRKRPAGSGIAAVLVTWGLWAAFNSEAATWTVEWNPTQPENQIGAVAEIAASGDTILVGPGTYYEHIPLEAKSLAFISTDGKENTILDGSAIFDGREKSIIYMVGGDAEDLMVEGFTLRNGAGAPEEYGEIAGGAISWWSRGLGGSARILDCRFHDNYLLDDSSGRGGAVFLTDISTVEMIGCEFEDNDADWNGGSASIYNYEESIVQGCEFVIHPGSRAAGSALWSGGGLISIIDCHFIGVGSGAGFSGLSVTNFAATIRNNLFLDEEGRWATRIRLHESLTVGDPHFSIEFTGNLVWNKAGNIPETDFQLLINYTIPTVLFNNNTIVGTTVLFSLGGGVPITCNDLGKHQVAI</sequence>
<dbReference type="Proteomes" id="UP000777784">
    <property type="component" value="Unassembled WGS sequence"/>
</dbReference>
<dbReference type="EMBL" id="JAHJDP010000061">
    <property type="protein sequence ID" value="MBU2691390.1"/>
    <property type="molecule type" value="Genomic_DNA"/>
</dbReference>
<accession>A0A948W6R1</accession>
<dbReference type="InterPro" id="IPR012334">
    <property type="entry name" value="Pectin_lyas_fold"/>
</dbReference>
<dbReference type="SUPFAM" id="SSF51126">
    <property type="entry name" value="Pectin lyase-like"/>
    <property type="match status" value="1"/>
</dbReference>
<proteinExistence type="predicted"/>
<reference evidence="1" key="1">
    <citation type="submission" date="2021-05" db="EMBL/GenBank/DDBJ databases">
        <title>Energy efficiency and biological interactions define the core microbiome of deep oligotrophic groundwater.</title>
        <authorList>
            <person name="Mehrshad M."/>
            <person name="Lopez-Fernandez M."/>
            <person name="Bell E."/>
            <person name="Bernier-Latmani R."/>
            <person name="Bertilsson S."/>
            <person name="Dopson M."/>
        </authorList>
    </citation>
    <scope>NUCLEOTIDE SEQUENCE</scope>
    <source>
        <strain evidence="1">Modern_marine.mb.64</strain>
    </source>
</reference>
<evidence type="ECO:0000313" key="1">
    <source>
        <dbReference type="EMBL" id="MBU2691390.1"/>
    </source>
</evidence>
<name>A0A948W6R1_UNCEI</name>
<protein>
    <recommendedName>
        <fullName evidence="3">Right handed beta helix domain-containing protein</fullName>
    </recommendedName>
</protein>
<dbReference type="Gene3D" id="2.160.20.10">
    <property type="entry name" value="Single-stranded right-handed beta-helix, Pectin lyase-like"/>
    <property type="match status" value="1"/>
</dbReference>
<evidence type="ECO:0008006" key="3">
    <source>
        <dbReference type="Google" id="ProtNLM"/>
    </source>
</evidence>
<dbReference type="InterPro" id="IPR011050">
    <property type="entry name" value="Pectin_lyase_fold/virulence"/>
</dbReference>
<dbReference type="AlphaFoldDB" id="A0A948W6R1"/>
<evidence type="ECO:0000313" key="2">
    <source>
        <dbReference type="Proteomes" id="UP000777784"/>
    </source>
</evidence>
<comment type="caution">
    <text evidence="1">The sequence shown here is derived from an EMBL/GenBank/DDBJ whole genome shotgun (WGS) entry which is preliminary data.</text>
</comment>
<organism evidence="1 2">
    <name type="scientific">Eiseniibacteriota bacterium</name>
    <dbReference type="NCBI Taxonomy" id="2212470"/>
    <lineage>
        <taxon>Bacteria</taxon>
        <taxon>Candidatus Eiseniibacteriota</taxon>
    </lineage>
</organism>